<sequence>MSVVQSNIRSFNISDDIRIEVKKFRTDAGIDEVDIDDDEDDI</sequence>
<proteinExistence type="predicted"/>
<name>A0ABD1CTT7_CULPP</name>
<keyword evidence="2" id="KW-1185">Reference proteome</keyword>
<dbReference type="Proteomes" id="UP001562425">
    <property type="component" value="Unassembled WGS sequence"/>
</dbReference>
<dbReference type="AlphaFoldDB" id="A0ABD1CTT7"/>
<protein>
    <submittedName>
        <fullName evidence="1">Uncharacterized protein</fullName>
    </submittedName>
</protein>
<organism evidence="1 2">
    <name type="scientific">Culex pipiens pipiens</name>
    <name type="common">Northern house mosquito</name>
    <dbReference type="NCBI Taxonomy" id="38569"/>
    <lineage>
        <taxon>Eukaryota</taxon>
        <taxon>Metazoa</taxon>
        <taxon>Ecdysozoa</taxon>
        <taxon>Arthropoda</taxon>
        <taxon>Hexapoda</taxon>
        <taxon>Insecta</taxon>
        <taxon>Pterygota</taxon>
        <taxon>Neoptera</taxon>
        <taxon>Endopterygota</taxon>
        <taxon>Diptera</taxon>
        <taxon>Nematocera</taxon>
        <taxon>Culicoidea</taxon>
        <taxon>Culicidae</taxon>
        <taxon>Culicinae</taxon>
        <taxon>Culicini</taxon>
        <taxon>Culex</taxon>
        <taxon>Culex</taxon>
    </lineage>
</organism>
<dbReference type="EMBL" id="JBEHCU010009573">
    <property type="protein sequence ID" value="KAL1379650.1"/>
    <property type="molecule type" value="Genomic_DNA"/>
</dbReference>
<evidence type="ECO:0000313" key="2">
    <source>
        <dbReference type="Proteomes" id="UP001562425"/>
    </source>
</evidence>
<feature type="non-terminal residue" evidence="1">
    <location>
        <position position="42"/>
    </location>
</feature>
<gene>
    <name evidence="1" type="ORF">pipiens_014747</name>
</gene>
<comment type="caution">
    <text evidence="1">The sequence shown here is derived from an EMBL/GenBank/DDBJ whole genome shotgun (WGS) entry which is preliminary data.</text>
</comment>
<evidence type="ECO:0000313" key="1">
    <source>
        <dbReference type="EMBL" id="KAL1379650.1"/>
    </source>
</evidence>
<accession>A0ABD1CTT7</accession>
<reference evidence="1 2" key="1">
    <citation type="submission" date="2024-05" db="EMBL/GenBank/DDBJ databases">
        <title>Culex pipiens pipiens assembly and annotation.</title>
        <authorList>
            <person name="Alout H."/>
            <person name="Durand T."/>
        </authorList>
    </citation>
    <scope>NUCLEOTIDE SEQUENCE [LARGE SCALE GENOMIC DNA]</scope>
    <source>
        <strain evidence="1">HA-2024</strain>
        <tissue evidence="1">Whole body</tissue>
    </source>
</reference>